<organism evidence="1 2">
    <name type="scientific">Desulfobacula toluolica (strain DSM 7467 / Tol2)</name>
    <dbReference type="NCBI Taxonomy" id="651182"/>
    <lineage>
        <taxon>Bacteria</taxon>
        <taxon>Pseudomonadati</taxon>
        <taxon>Thermodesulfobacteriota</taxon>
        <taxon>Desulfobacteria</taxon>
        <taxon>Desulfobacterales</taxon>
        <taxon>Desulfobacteraceae</taxon>
        <taxon>Desulfobacula</taxon>
    </lineage>
</organism>
<dbReference type="Proteomes" id="UP000007347">
    <property type="component" value="Chromosome"/>
</dbReference>
<evidence type="ECO:0000313" key="1">
    <source>
        <dbReference type="EMBL" id="CCK82399.1"/>
    </source>
</evidence>
<keyword evidence="2" id="KW-1185">Reference proteome</keyword>
<dbReference type="AlphaFoldDB" id="K0NCV0"/>
<reference evidence="1 2" key="1">
    <citation type="journal article" date="2013" name="Environ. Microbiol.">
        <title>Complete genome, catabolic sub-proteomes and key-metabolites of Desulfobacula toluolica Tol2, a marine, aromatic compound-degrading, sulfate-reducing bacterium.</title>
        <authorList>
            <person name="Wohlbrand L."/>
            <person name="Jacob J.H."/>
            <person name="Kube M."/>
            <person name="Mussmann M."/>
            <person name="Jarling R."/>
            <person name="Beck A."/>
            <person name="Amann R."/>
            <person name="Wilkes H."/>
            <person name="Reinhardt R."/>
            <person name="Rabus R."/>
        </authorList>
    </citation>
    <scope>NUCLEOTIDE SEQUENCE [LARGE SCALE GENOMIC DNA]</scope>
    <source>
        <strain evidence="2">DSM 7467 / Tol2</strain>
    </source>
</reference>
<dbReference type="HOGENOM" id="CLU_2478345_0_0_7"/>
<name>K0NCV0_DESTT</name>
<dbReference type="EMBL" id="FO203503">
    <property type="protein sequence ID" value="CCK82399.1"/>
    <property type="molecule type" value="Genomic_DNA"/>
</dbReference>
<protein>
    <submittedName>
        <fullName evidence="1">Uncharacterized protein</fullName>
    </submittedName>
</protein>
<dbReference type="KEGG" id="dto:TOL2_C42430"/>
<sequence length="87" mass="9870">MKELHQVCTRNNQWIFDLTECPAGLWYHCGVDPNQKGVIPWTDNRKKKTPEIGTCPACCKRTGKCYGKAYFDGKPGKARPCVPRQCP</sequence>
<proteinExistence type="predicted"/>
<accession>K0NCV0</accession>
<evidence type="ECO:0000313" key="2">
    <source>
        <dbReference type="Proteomes" id="UP000007347"/>
    </source>
</evidence>
<gene>
    <name evidence="1" type="ordered locus">TOL2_C42430</name>
</gene>